<dbReference type="SMART" id="SM01091">
    <property type="entry name" value="CorC_HlyC"/>
    <property type="match status" value="1"/>
</dbReference>
<feature type="transmembrane region" description="Helical" evidence="10">
    <location>
        <begin position="38"/>
        <end position="59"/>
    </location>
</feature>
<evidence type="ECO:0000256" key="3">
    <source>
        <dbReference type="ARBA" id="ARBA00022692"/>
    </source>
</evidence>
<dbReference type="PANTHER" id="PTHR43099">
    <property type="entry name" value="UPF0053 PROTEIN YRKA"/>
    <property type="match status" value="1"/>
</dbReference>
<protein>
    <submittedName>
        <fullName evidence="13">Magnesium and cobalt efflux protein CorC</fullName>
    </submittedName>
</protein>
<dbReference type="InterPro" id="IPR000644">
    <property type="entry name" value="CBS_dom"/>
</dbReference>
<dbReference type="GO" id="GO:0005886">
    <property type="term" value="C:plasma membrane"/>
    <property type="evidence" value="ECO:0007669"/>
    <property type="project" value="UniProtKB-SubCell"/>
</dbReference>
<dbReference type="PROSITE" id="PS51371">
    <property type="entry name" value="CBS"/>
    <property type="match status" value="2"/>
</dbReference>
<evidence type="ECO:0000256" key="9">
    <source>
        <dbReference type="PROSITE-ProRule" id="PRU01193"/>
    </source>
</evidence>
<comment type="subcellular location">
    <subcellularLocation>
        <location evidence="1">Cell membrane</location>
        <topology evidence="1">Multi-pass membrane protein</topology>
    </subcellularLocation>
</comment>
<dbReference type="SUPFAM" id="SSF54631">
    <property type="entry name" value="CBS-domain pair"/>
    <property type="match status" value="1"/>
</dbReference>
<reference evidence="13" key="1">
    <citation type="submission" date="2020-02" db="EMBL/GenBank/DDBJ databases">
        <authorList>
            <person name="Meier V. D."/>
        </authorList>
    </citation>
    <scope>NUCLEOTIDE SEQUENCE</scope>
    <source>
        <strain evidence="13">AVDCRST_MAG42</strain>
    </source>
</reference>
<dbReference type="Pfam" id="PF00571">
    <property type="entry name" value="CBS"/>
    <property type="match status" value="1"/>
</dbReference>
<dbReference type="InterPro" id="IPR044751">
    <property type="entry name" value="Ion_transp-like_CBS"/>
</dbReference>
<dbReference type="Gene3D" id="3.10.580.10">
    <property type="entry name" value="CBS-domain"/>
    <property type="match status" value="1"/>
</dbReference>
<evidence type="ECO:0000256" key="2">
    <source>
        <dbReference type="ARBA" id="ARBA00022475"/>
    </source>
</evidence>
<dbReference type="SUPFAM" id="SSF56176">
    <property type="entry name" value="FAD-binding/transporter-associated domain-like"/>
    <property type="match status" value="1"/>
</dbReference>
<dbReference type="Pfam" id="PF03471">
    <property type="entry name" value="CorC_HlyC"/>
    <property type="match status" value="1"/>
</dbReference>
<keyword evidence="4" id="KW-0677">Repeat</keyword>
<keyword evidence="3 9" id="KW-0812">Transmembrane</keyword>
<keyword evidence="5 9" id="KW-1133">Transmembrane helix</keyword>
<dbReference type="AlphaFoldDB" id="A0A6J4HWC1"/>
<dbReference type="EMBL" id="CADCTA010000056">
    <property type="protein sequence ID" value="CAA9234793.1"/>
    <property type="molecule type" value="Genomic_DNA"/>
</dbReference>
<dbReference type="InterPro" id="IPR051676">
    <property type="entry name" value="UPF0053_domain"/>
</dbReference>
<evidence type="ECO:0000256" key="8">
    <source>
        <dbReference type="PROSITE-ProRule" id="PRU00703"/>
    </source>
</evidence>
<keyword evidence="2" id="KW-1003">Cell membrane</keyword>
<dbReference type="Pfam" id="PF01595">
    <property type="entry name" value="CNNM"/>
    <property type="match status" value="1"/>
</dbReference>
<evidence type="ECO:0000256" key="7">
    <source>
        <dbReference type="ARBA" id="ARBA00023136"/>
    </source>
</evidence>
<feature type="transmembrane region" description="Helical" evidence="10">
    <location>
        <begin position="129"/>
        <end position="151"/>
    </location>
</feature>
<dbReference type="PANTHER" id="PTHR43099:SF5">
    <property type="entry name" value="HLYC_CORC FAMILY TRANSPORTER"/>
    <property type="match status" value="1"/>
</dbReference>
<evidence type="ECO:0000256" key="5">
    <source>
        <dbReference type="ARBA" id="ARBA00022989"/>
    </source>
</evidence>
<evidence type="ECO:0000259" key="12">
    <source>
        <dbReference type="PROSITE" id="PS51846"/>
    </source>
</evidence>
<dbReference type="PROSITE" id="PS51846">
    <property type="entry name" value="CNNM"/>
    <property type="match status" value="1"/>
</dbReference>
<dbReference type="InterPro" id="IPR046342">
    <property type="entry name" value="CBS_dom_sf"/>
</dbReference>
<dbReference type="CDD" id="cd04590">
    <property type="entry name" value="CBS_pair_CorC_HlyC_assoc"/>
    <property type="match status" value="1"/>
</dbReference>
<organism evidence="13">
    <name type="scientific">uncultured Chthoniobacterales bacterium</name>
    <dbReference type="NCBI Taxonomy" id="1836801"/>
    <lineage>
        <taxon>Bacteria</taxon>
        <taxon>Pseudomonadati</taxon>
        <taxon>Verrucomicrobiota</taxon>
        <taxon>Spartobacteria</taxon>
        <taxon>Chthoniobacterales</taxon>
        <taxon>environmental samples</taxon>
    </lineage>
</organism>
<dbReference type="InterPro" id="IPR036318">
    <property type="entry name" value="FAD-bd_PCMH-like_sf"/>
</dbReference>
<dbReference type="InterPro" id="IPR016169">
    <property type="entry name" value="FAD-bd_PCMH_sub2"/>
</dbReference>
<dbReference type="Gene3D" id="3.30.465.10">
    <property type="match status" value="1"/>
</dbReference>
<proteinExistence type="predicted"/>
<evidence type="ECO:0000313" key="13">
    <source>
        <dbReference type="EMBL" id="CAA9234793.1"/>
    </source>
</evidence>
<evidence type="ECO:0000256" key="6">
    <source>
        <dbReference type="ARBA" id="ARBA00023122"/>
    </source>
</evidence>
<gene>
    <name evidence="13" type="ORF">AVDCRST_MAG42-1336</name>
</gene>
<accession>A0A6J4HWC1</accession>
<evidence type="ECO:0000259" key="11">
    <source>
        <dbReference type="PROSITE" id="PS51371"/>
    </source>
</evidence>
<evidence type="ECO:0000256" key="4">
    <source>
        <dbReference type="ARBA" id="ARBA00022737"/>
    </source>
</evidence>
<dbReference type="InterPro" id="IPR005170">
    <property type="entry name" value="Transptr-assoc_dom"/>
</dbReference>
<name>A0A6J4HWC1_9BACT</name>
<keyword evidence="7 9" id="KW-0472">Membrane</keyword>
<keyword evidence="6 8" id="KW-0129">CBS domain</keyword>
<sequence length="477" mass="52772">MRIRFVSISFIFAATWWPLAAGNIAHEWDSGGVIFTKLGVIALLVALNGFFVAAEFALVKVRTSQLDALVAEGHKSALAARHVTGNLDAYLSACQLGITLASLALGWVGEPFLAQMLQPLFGLANITSPLVISSVSFAFAFSIITFLHIVLGEQAPKILAIRKPLPSTLWVSAPLRFFYGLFRPAIWFLNASSNWVLKHIFRLEPVAEGELSHSEEELRVILDESEKSDEVSTLGRDILVNALDMRRRVVRDIMTPRGEVVSLDLEESFEDNVRKALASRHTRFPLCRGHLDNTIGLVHIKELVPMMRDPAPDLLRIKRDVLNVPEMMPLEKLLNLFLTKHAHLAVVVDEYGGTVGMVTLENVLEELVGDIQDEFDAEPEEFNEINENEFSVEGAVGLYELQDMADLALESSDVSTIGGYVTQLLGHLPKTGEQVQIENYLVTITKADGRRVEQLHFRKVADAPSAKPSTAKFDAPA</sequence>
<dbReference type="InterPro" id="IPR002550">
    <property type="entry name" value="CNNM"/>
</dbReference>
<dbReference type="GO" id="GO:0050660">
    <property type="term" value="F:flavin adenine dinucleotide binding"/>
    <property type="evidence" value="ECO:0007669"/>
    <property type="project" value="InterPro"/>
</dbReference>
<evidence type="ECO:0000256" key="1">
    <source>
        <dbReference type="ARBA" id="ARBA00004651"/>
    </source>
</evidence>
<feature type="domain" description="CNNM transmembrane" evidence="12">
    <location>
        <begin position="30"/>
        <end position="235"/>
    </location>
</feature>
<evidence type="ECO:0000256" key="10">
    <source>
        <dbReference type="SAM" id="Phobius"/>
    </source>
</evidence>
<feature type="domain" description="CBS" evidence="11">
    <location>
        <begin position="254"/>
        <end position="314"/>
    </location>
</feature>
<feature type="domain" description="CBS" evidence="11">
    <location>
        <begin position="317"/>
        <end position="374"/>
    </location>
</feature>